<reference evidence="3" key="2">
    <citation type="submission" date="2021-08" db="EMBL/GenBank/DDBJ databases">
        <authorList>
            <person name="Tani A."/>
            <person name="Ola A."/>
            <person name="Ogura Y."/>
            <person name="Katsura K."/>
            <person name="Hayashi T."/>
        </authorList>
    </citation>
    <scope>NUCLEOTIDE SEQUENCE</scope>
    <source>
        <strain evidence="3">KCTC 52305</strain>
    </source>
</reference>
<dbReference type="SUPFAM" id="SSF46894">
    <property type="entry name" value="C-terminal effector domain of the bipartite response regulators"/>
    <property type="match status" value="1"/>
</dbReference>
<feature type="domain" description="HTH luxR-type" evidence="2">
    <location>
        <begin position="187"/>
        <end position="252"/>
    </location>
</feature>
<dbReference type="Proteomes" id="UP001055167">
    <property type="component" value="Unassembled WGS sequence"/>
</dbReference>
<dbReference type="InterPro" id="IPR000792">
    <property type="entry name" value="Tscrpt_reg_LuxR_C"/>
</dbReference>
<evidence type="ECO:0000256" key="1">
    <source>
        <dbReference type="SAM" id="MobiDB-lite"/>
    </source>
</evidence>
<dbReference type="InterPro" id="IPR011006">
    <property type="entry name" value="CheY-like_superfamily"/>
</dbReference>
<evidence type="ECO:0000313" key="3">
    <source>
        <dbReference type="EMBL" id="GJD51755.1"/>
    </source>
</evidence>
<reference evidence="3" key="1">
    <citation type="journal article" date="2021" name="Front. Microbiol.">
        <title>Comprehensive Comparative Genomics and Phenotyping of Methylobacterium Species.</title>
        <authorList>
            <person name="Alessa O."/>
            <person name="Ogura Y."/>
            <person name="Fujitani Y."/>
            <person name="Takami H."/>
            <person name="Hayashi T."/>
            <person name="Sahin N."/>
            <person name="Tani A."/>
        </authorList>
    </citation>
    <scope>NUCLEOTIDE SEQUENCE</scope>
    <source>
        <strain evidence="3">KCTC 52305</strain>
    </source>
</reference>
<dbReference type="SUPFAM" id="SSF52172">
    <property type="entry name" value="CheY-like"/>
    <property type="match status" value="1"/>
</dbReference>
<dbReference type="PROSITE" id="PS00622">
    <property type="entry name" value="HTH_LUXR_1"/>
    <property type="match status" value="1"/>
</dbReference>
<organism evidence="3 4">
    <name type="scientific">Methylobacterium crusticola</name>
    <dbReference type="NCBI Taxonomy" id="1697972"/>
    <lineage>
        <taxon>Bacteria</taxon>
        <taxon>Pseudomonadati</taxon>
        <taxon>Pseudomonadota</taxon>
        <taxon>Alphaproteobacteria</taxon>
        <taxon>Hyphomicrobiales</taxon>
        <taxon>Methylobacteriaceae</taxon>
        <taxon>Methylobacterium</taxon>
    </lineage>
</organism>
<dbReference type="InterPro" id="IPR051015">
    <property type="entry name" value="EvgA-like"/>
</dbReference>
<sequence length="270" mass="29234">MNHFDTHAPDTETTPIGCVPERDDQPGTGRAGGAQPAKVDAESVKPTVVIIEPRRLVRECLSNCLAEAIPDYRIVTYASVDAWDRAGIGHRDGDMVVLYYDPRDAVRSGSSREGALLSRLGPGANVVLLCDSEDPGEIIERLNEGVRGYIPTNVSLKVAIEAMRLVRAGGVFVPASCLLQRQEDAASADPRSQFTPRQTAVLEGLRQGKANKIIAFDLDMKESTVKVHVRNIMRRLGVTNRTEAVVRTFERGVNFSVSTVSSVGPQATPA</sequence>
<dbReference type="PROSITE" id="PS50043">
    <property type="entry name" value="HTH_LUXR_2"/>
    <property type="match status" value="1"/>
</dbReference>
<dbReference type="CDD" id="cd06170">
    <property type="entry name" value="LuxR_C_like"/>
    <property type="match status" value="1"/>
</dbReference>
<name>A0ABQ4R3L4_9HYPH</name>
<dbReference type="Pfam" id="PF00196">
    <property type="entry name" value="GerE"/>
    <property type="match status" value="1"/>
</dbReference>
<accession>A0ABQ4R3L4</accession>
<feature type="region of interest" description="Disordered" evidence="1">
    <location>
        <begin position="1"/>
        <end position="39"/>
    </location>
</feature>
<dbReference type="Gene3D" id="3.40.50.2300">
    <property type="match status" value="1"/>
</dbReference>
<evidence type="ECO:0000313" key="4">
    <source>
        <dbReference type="Proteomes" id="UP001055167"/>
    </source>
</evidence>
<keyword evidence="4" id="KW-1185">Reference proteome</keyword>
<dbReference type="InterPro" id="IPR016032">
    <property type="entry name" value="Sig_transdc_resp-reg_C-effctor"/>
</dbReference>
<dbReference type="PANTHER" id="PTHR45566">
    <property type="entry name" value="HTH-TYPE TRANSCRIPTIONAL REGULATOR YHJB-RELATED"/>
    <property type="match status" value="1"/>
</dbReference>
<dbReference type="PANTHER" id="PTHR45566:SF1">
    <property type="entry name" value="HTH-TYPE TRANSCRIPTIONAL REGULATOR YHJB-RELATED"/>
    <property type="match status" value="1"/>
</dbReference>
<dbReference type="SMART" id="SM00421">
    <property type="entry name" value="HTH_LUXR"/>
    <property type="match status" value="1"/>
</dbReference>
<protein>
    <recommendedName>
        <fullName evidence="2">HTH luxR-type domain-containing protein</fullName>
    </recommendedName>
</protein>
<dbReference type="PRINTS" id="PR00038">
    <property type="entry name" value="HTHLUXR"/>
</dbReference>
<comment type="caution">
    <text evidence="3">The sequence shown here is derived from an EMBL/GenBank/DDBJ whole genome shotgun (WGS) entry which is preliminary data.</text>
</comment>
<evidence type="ECO:0000259" key="2">
    <source>
        <dbReference type="PROSITE" id="PS50043"/>
    </source>
</evidence>
<dbReference type="EMBL" id="BPQH01000015">
    <property type="protein sequence ID" value="GJD51755.1"/>
    <property type="molecule type" value="Genomic_DNA"/>
</dbReference>
<gene>
    <name evidence="3" type="ORF">OPKNFCMD_4513</name>
</gene>
<feature type="compositionally biased region" description="Basic and acidic residues" evidence="1">
    <location>
        <begin position="1"/>
        <end position="10"/>
    </location>
</feature>
<proteinExistence type="predicted"/>